<comment type="caution">
    <text evidence="11">The sequence shown here is derived from an EMBL/GenBank/DDBJ whole genome shotgun (WGS) entry which is preliminary data.</text>
</comment>
<feature type="compositionally biased region" description="Low complexity" evidence="9">
    <location>
        <begin position="1029"/>
        <end position="1047"/>
    </location>
</feature>
<reference evidence="11" key="1">
    <citation type="submission" date="2021-01" db="EMBL/GenBank/DDBJ databases">
        <authorList>
            <person name="Kaushik A."/>
        </authorList>
    </citation>
    <scope>NUCLEOTIDE SEQUENCE</scope>
    <source>
        <strain evidence="11">AG1-1C</strain>
    </source>
</reference>
<dbReference type="PROSITE" id="PS50011">
    <property type="entry name" value="PROTEIN_KINASE_DOM"/>
    <property type="match status" value="1"/>
</dbReference>
<dbReference type="SMART" id="SM00220">
    <property type="entry name" value="S_TKc"/>
    <property type="match status" value="1"/>
</dbReference>
<organism evidence="11 12">
    <name type="scientific">Rhizoctonia solani</name>
    <dbReference type="NCBI Taxonomy" id="456999"/>
    <lineage>
        <taxon>Eukaryota</taxon>
        <taxon>Fungi</taxon>
        <taxon>Dikarya</taxon>
        <taxon>Basidiomycota</taxon>
        <taxon>Agaricomycotina</taxon>
        <taxon>Agaricomycetes</taxon>
        <taxon>Cantharellales</taxon>
        <taxon>Ceratobasidiaceae</taxon>
        <taxon>Rhizoctonia</taxon>
    </lineage>
</organism>
<dbReference type="GO" id="GO:0000147">
    <property type="term" value="P:actin cortical patch assembly"/>
    <property type="evidence" value="ECO:0007669"/>
    <property type="project" value="TreeGrafter"/>
</dbReference>
<dbReference type="EC" id="2.7.11.1" evidence="1"/>
<feature type="compositionally biased region" description="Low complexity" evidence="9">
    <location>
        <begin position="383"/>
        <end position="421"/>
    </location>
</feature>
<comment type="catalytic activity">
    <reaction evidence="8">
        <text>L-seryl-[protein] + ATP = O-phospho-L-seryl-[protein] + ADP + H(+)</text>
        <dbReference type="Rhea" id="RHEA:17989"/>
        <dbReference type="Rhea" id="RHEA-COMP:9863"/>
        <dbReference type="Rhea" id="RHEA-COMP:11604"/>
        <dbReference type="ChEBI" id="CHEBI:15378"/>
        <dbReference type="ChEBI" id="CHEBI:29999"/>
        <dbReference type="ChEBI" id="CHEBI:30616"/>
        <dbReference type="ChEBI" id="CHEBI:83421"/>
        <dbReference type="ChEBI" id="CHEBI:456216"/>
        <dbReference type="EC" id="2.7.11.1"/>
    </reaction>
</comment>
<feature type="compositionally biased region" description="Polar residues" evidence="9">
    <location>
        <begin position="479"/>
        <end position="506"/>
    </location>
</feature>
<dbReference type="InterPro" id="IPR011009">
    <property type="entry name" value="Kinase-like_dom_sf"/>
</dbReference>
<evidence type="ECO:0000256" key="3">
    <source>
        <dbReference type="ARBA" id="ARBA00022679"/>
    </source>
</evidence>
<feature type="region of interest" description="Disordered" evidence="9">
    <location>
        <begin position="714"/>
        <end position="865"/>
    </location>
</feature>
<evidence type="ECO:0000313" key="11">
    <source>
        <dbReference type="EMBL" id="CAE6445740.1"/>
    </source>
</evidence>
<keyword evidence="4" id="KW-0547">Nucleotide-binding</keyword>
<feature type="compositionally biased region" description="Basic and acidic residues" evidence="9">
    <location>
        <begin position="666"/>
        <end position="680"/>
    </location>
</feature>
<dbReference type="PANTHER" id="PTHR22967:SF57">
    <property type="entry name" value="AUXILIN, ISOFORM A-RELATED"/>
    <property type="match status" value="1"/>
</dbReference>
<evidence type="ECO:0000256" key="5">
    <source>
        <dbReference type="ARBA" id="ARBA00022777"/>
    </source>
</evidence>
<evidence type="ECO:0000256" key="7">
    <source>
        <dbReference type="ARBA" id="ARBA00047899"/>
    </source>
</evidence>
<feature type="compositionally biased region" description="Basic and acidic residues" evidence="9">
    <location>
        <begin position="982"/>
        <end position="1018"/>
    </location>
</feature>
<feature type="compositionally biased region" description="Low complexity" evidence="9">
    <location>
        <begin position="729"/>
        <end position="774"/>
    </location>
</feature>
<evidence type="ECO:0000259" key="10">
    <source>
        <dbReference type="PROSITE" id="PS50011"/>
    </source>
</evidence>
<evidence type="ECO:0000256" key="6">
    <source>
        <dbReference type="ARBA" id="ARBA00022840"/>
    </source>
</evidence>
<evidence type="ECO:0000256" key="2">
    <source>
        <dbReference type="ARBA" id="ARBA00022527"/>
    </source>
</evidence>
<dbReference type="Pfam" id="PF00069">
    <property type="entry name" value="Pkinase"/>
    <property type="match status" value="1"/>
</dbReference>
<feature type="compositionally biased region" description="Pro residues" evidence="9">
    <location>
        <begin position="1450"/>
        <end position="1459"/>
    </location>
</feature>
<gene>
    <name evidence="11" type="ORF">RDB_LOCUS137880</name>
</gene>
<feature type="compositionally biased region" description="Polar residues" evidence="9">
    <location>
        <begin position="715"/>
        <end position="725"/>
    </location>
</feature>
<dbReference type="EMBL" id="CAJMWS010000462">
    <property type="protein sequence ID" value="CAE6445740.1"/>
    <property type="molecule type" value="Genomic_DNA"/>
</dbReference>
<dbReference type="GO" id="GO:0005737">
    <property type="term" value="C:cytoplasm"/>
    <property type="evidence" value="ECO:0007669"/>
    <property type="project" value="TreeGrafter"/>
</dbReference>
<feature type="compositionally biased region" description="Polar residues" evidence="9">
    <location>
        <begin position="1372"/>
        <end position="1393"/>
    </location>
</feature>
<dbReference type="SUPFAM" id="SSF56112">
    <property type="entry name" value="Protein kinase-like (PK-like)"/>
    <property type="match status" value="1"/>
</dbReference>
<feature type="region of interest" description="Disordered" evidence="9">
    <location>
        <begin position="368"/>
        <end position="681"/>
    </location>
</feature>
<evidence type="ECO:0000256" key="4">
    <source>
        <dbReference type="ARBA" id="ARBA00022741"/>
    </source>
</evidence>
<feature type="compositionally biased region" description="Low complexity" evidence="9">
    <location>
        <begin position="1095"/>
        <end position="1113"/>
    </location>
</feature>
<feature type="compositionally biased region" description="Basic and acidic residues" evidence="9">
    <location>
        <begin position="1171"/>
        <end position="1188"/>
    </location>
</feature>
<evidence type="ECO:0000256" key="8">
    <source>
        <dbReference type="ARBA" id="ARBA00048679"/>
    </source>
</evidence>
<accession>A0A8H3GEM1</accession>
<dbReference type="InterPro" id="IPR000719">
    <property type="entry name" value="Prot_kinase_dom"/>
</dbReference>
<sequence length="1492" mass="157960">MAAQQAYYQQQMAMAQKGPLQPGQTIKLTQYTVTVERYLSQGGFAHVYLVRTATPVMGTTQHVLKRMAVADVATLSEVKKEVDIMRLLRGHPNIVHLLDSASRPLPNGQHEVYILMEFCQGGGIIDMMNRRLRERLTEKDILQIFVDVCEAVACMHSLQPALLHRDLKVENILQASETSFKLCDFGSSAPAKPKPPSTMEEIKLLEADLNRSTTLQYRAPEMVDVYLRRPIDEKSDVWALGVLLYKLCYYTTPFEAHGPLAILHVQYSIPGYPVYSKELNALIGCMLRELGVQRPSVFEVLNVVHRMRGTKSAFNYARPQIPAQVQSPPQLSQDQLIQISRNGGQPQPPSAREKQLREQKEALDAMGMRRGRPDASPSPVPPHSSSHTQHSLSHTQHPSSHAQQTNSPLPSRQPLPSLTRSRPSKSGSDKPSRTRQPTLDVPASPRKSVPSTPRGATPTTPRVTPSTPSTPRLSKASAVPTQIQTQMQTPKTPSTPSAQRISTNVPGRTGPVSPRKSAAGTSTTAPLVPSSPRKSVGKPPAGGVKLPGVGAVRPTGTGTGVKPMGTGSGIKPIGTGGGIKPIGTGSGIKPTGTGSGLKAMGTGSGVKPMGTGSGVKPMGTGSGMRPTVTGSGLRPIGTGTNGVKGLNTGGKNVLKSPTNDFFNDPSWKHSDSSEKEKDIWGGESVTVSSLAPAAKFDGFADSFDVASSPAGKTRALNQLGASPTNAGGHHQITSSHHQTSLHSHHQPTSTHSHHQQTTAHHPSLSPPSLQQPKSRTSATRDAFEGLGIPSSPSPALSLRELAARSPNPSPGIPAHNGHGISPVPFSRSPHPLATGATTGTGTLTTHATAGSATSGSKGGTGAKANAMALSAEERFPSIEDLDAAGVWASAPTATTAQPPKLPPRPRETTQAHMTGPNSFGLKTPVQASGARSQQVTGTAMKDSERAGGVGAAGRALPVPPGQGQGLLRKTSGGVKRTGSVESTKESSARREDASGRRGEDTPVRRGDDTPVRRGEDTPTRVGSPAKPRPTSIIQTTPKPTTKAPRTQSQTVRPDWLTGDFLEAAAAMGISVPDSPSKRSSALMSSGAAGTRYQAPLKSPTHTTTPLKSPTHTTAPLKTSAEKLGRGAAAASGRATPDRLSDLLGNSGRQTSMTESSNDEGPEDPVSHYGRTKLERRGAVTRSSPERKSRSSTMDVPITTVPSGGSSTHRRQPSEQPAKPVRTPSTTSTASHPPTSGTRHRRPQSMFIQPGSATLSPPADANAPTKRSVRRGSISNMVSKYEAMAVEDPTAAAPGSGVQRRPSIAPKPAGLRVPSSKVERERAKSPEPAPRSPSRAETARPRSPSRTERERPRSPSRTERDHPRSPSRAEQELASTTASTSVFNRENRVRQSPTEMMREVPIQDGNARGGRPPSPTKFTHPVVQPQPARTVGSRGIHTLTPPHAKEEAPPVRAPSPPASPDKPYQGVGRLIDQWQKKAGAEPARPLGPRVGRR</sequence>
<feature type="compositionally biased region" description="Low complexity" evidence="9">
    <location>
        <begin position="1222"/>
        <end position="1236"/>
    </location>
</feature>
<evidence type="ECO:0000256" key="9">
    <source>
        <dbReference type="SAM" id="MobiDB-lite"/>
    </source>
</evidence>
<dbReference type="Gene3D" id="1.10.510.10">
    <property type="entry name" value="Transferase(Phosphotransferase) domain 1"/>
    <property type="match status" value="1"/>
</dbReference>
<keyword evidence="6" id="KW-0067">ATP-binding</keyword>
<keyword evidence="5" id="KW-0418">Kinase</keyword>
<name>A0A8H3GEM1_9AGAM</name>
<evidence type="ECO:0000256" key="1">
    <source>
        <dbReference type="ARBA" id="ARBA00012513"/>
    </source>
</evidence>
<feature type="compositionally biased region" description="Gly residues" evidence="9">
    <location>
        <begin position="574"/>
        <end position="586"/>
    </location>
</feature>
<feature type="region of interest" description="Disordered" evidence="9">
    <location>
        <begin position="1069"/>
        <end position="1273"/>
    </location>
</feature>
<protein>
    <recommendedName>
        <fullName evidence="1">non-specific serine/threonine protein kinase</fullName>
        <ecNumber evidence="1">2.7.11.1</ecNumber>
    </recommendedName>
</protein>
<dbReference type="GO" id="GO:0005524">
    <property type="term" value="F:ATP binding"/>
    <property type="evidence" value="ECO:0007669"/>
    <property type="project" value="UniProtKB-KW"/>
</dbReference>
<evidence type="ECO:0000313" key="12">
    <source>
        <dbReference type="Proteomes" id="UP000663846"/>
    </source>
</evidence>
<dbReference type="PANTHER" id="PTHR22967">
    <property type="entry name" value="SERINE/THREONINE PROTEIN KINASE"/>
    <property type="match status" value="1"/>
</dbReference>
<feature type="region of interest" description="Disordered" evidence="9">
    <location>
        <begin position="890"/>
        <end position="1055"/>
    </location>
</feature>
<feature type="region of interest" description="Disordered" evidence="9">
    <location>
        <begin position="1289"/>
        <end position="1492"/>
    </location>
</feature>
<feature type="compositionally biased region" description="Low complexity" evidence="9">
    <location>
        <begin position="833"/>
        <end position="855"/>
    </location>
</feature>
<dbReference type="Proteomes" id="UP000663846">
    <property type="component" value="Unassembled WGS sequence"/>
</dbReference>
<keyword evidence="3" id="KW-0808">Transferase</keyword>
<feature type="compositionally biased region" description="Low complexity" evidence="9">
    <location>
        <begin position="1125"/>
        <end position="1134"/>
    </location>
</feature>
<comment type="catalytic activity">
    <reaction evidence="7">
        <text>L-threonyl-[protein] + ATP = O-phospho-L-threonyl-[protein] + ADP + H(+)</text>
        <dbReference type="Rhea" id="RHEA:46608"/>
        <dbReference type="Rhea" id="RHEA-COMP:11060"/>
        <dbReference type="Rhea" id="RHEA-COMP:11605"/>
        <dbReference type="ChEBI" id="CHEBI:15378"/>
        <dbReference type="ChEBI" id="CHEBI:30013"/>
        <dbReference type="ChEBI" id="CHEBI:30616"/>
        <dbReference type="ChEBI" id="CHEBI:61977"/>
        <dbReference type="ChEBI" id="CHEBI:456216"/>
        <dbReference type="EC" id="2.7.11.1"/>
    </reaction>
</comment>
<feature type="compositionally biased region" description="Low complexity" evidence="9">
    <location>
        <begin position="457"/>
        <end position="472"/>
    </location>
</feature>
<dbReference type="GO" id="GO:0004674">
    <property type="term" value="F:protein serine/threonine kinase activity"/>
    <property type="evidence" value="ECO:0007669"/>
    <property type="project" value="UniProtKB-KW"/>
</dbReference>
<feature type="compositionally biased region" description="Polar residues" evidence="9">
    <location>
        <begin position="1146"/>
        <end position="1155"/>
    </location>
</feature>
<feature type="compositionally biased region" description="Polar residues" evidence="9">
    <location>
        <begin position="925"/>
        <end position="937"/>
    </location>
</feature>
<proteinExistence type="predicted"/>
<feature type="compositionally biased region" description="Basic and acidic residues" evidence="9">
    <location>
        <begin position="1336"/>
        <end position="1370"/>
    </location>
</feature>
<feature type="domain" description="Protein kinase" evidence="10">
    <location>
        <begin position="33"/>
        <end position="308"/>
    </location>
</feature>
<dbReference type="GO" id="GO:0007015">
    <property type="term" value="P:actin filament organization"/>
    <property type="evidence" value="ECO:0007669"/>
    <property type="project" value="TreeGrafter"/>
</dbReference>
<keyword evidence="2" id="KW-0723">Serine/threonine-protein kinase</keyword>